<evidence type="ECO:0000313" key="2">
    <source>
        <dbReference type="Proteomes" id="UP000317421"/>
    </source>
</evidence>
<reference evidence="1 2" key="1">
    <citation type="submission" date="2019-02" db="EMBL/GenBank/DDBJ databases">
        <title>Deep-cultivation of Planctomycetes and their phenomic and genomic characterization uncovers novel biology.</title>
        <authorList>
            <person name="Wiegand S."/>
            <person name="Jogler M."/>
            <person name="Boedeker C."/>
            <person name="Pinto D."/>
            <person name="Vollmers J."/>
            <person name="Rivas-Marin E."/>
            <person name="Kohn T."/>
            <person name="Peeters S.H."/>
            <person name="Heuer A."/>
            <person name="Rast P."/>
            <person name="Oberbeckmann S."/>
            <person name="Bunk B."/>
            <person name="Jeske O."/>
            <person name="Meyerdierks A."/>
            <person name="Storesund J.E."/>
            <person name="Kallscheuer N."/>
            <person name="Luecker S."/>
            <person name="Lage O.M."/>
            <person name="Pohl T."/>
            <person name="Merkel B.J."/>
            <person name="Hornburger P."/>
            <person name="Mueller R.-W."/>
            <person name="Bruemmer F."/>
            <person name="Labrenz M."/>
            <person name="Spormann A.M."/>
            <person name="Op Den Camp H."/>
            <person name="Overmann J."/>
            <person name="Amann R."/>
            <person name="Jetten M.S.M."/>
            <person name="Mascher T."/>
            <person name="Medema M.H."/>
            <person name="Devos D.P."/>
            <person name="Kaster A.-K."/>
            <person name="Ovreas L."/>
            <person name="Rohde M."/>
            <person name="Galperin M.Y."/>
            <person name="Jogler C."/>
        </authorList>
    </citation>
    <scope>NUCLEOTIDE SEQUENCE [LARGE SCALE GENOMIC DNA]</scope>
    <source>
        <strain evidence="1 2">Pla108</strain>
    </source>
</reference>
<proteinExistence type="predicted"/>
<keyword evidence="2" id="KW-1185">Reference proteome</keyword>
<accession>A0A5C6AFB4</accession>
<dbReference type="Proteomes" id="UP000317421">
    <property type="component" value="Unassembled WGS sequence"/>
</dbReference>
<dbReference type="RefSeq" id="WP_146444998.1">
    <property type="nucleotide sequence ID" value="NZ_SJPR01000002.1"/>
</dbReference>
<evidence type="ECO:0000313" key="1">
    <source>
        <dbReference type="EMBL" id="TWT98116.1"/>
    </source>
</evidence>
<name>A0A5C6AFB4_9BACT</name>
<organism evidence="1 2">
    <name type="scientific">Botrimarina colliarenosi</name>
    <dbReference type="NCBI Taxonomy" id="2528001"/>
    <lineage>
        <taxon>Bacteria</taxon>
        <taxon>Pseudomonadati</taxon>
        <taxon>Planctomycetota</taxon>
        <taxon>Planctomycetia</taxon>
        <taxon>Pirellulales</taxon>
        <taxon>Lacipirellulaceae</taxon>
        <taxon>Botrimarina</taxon>
    </lineage>
</organism>
<comment type="caution">
    <text evidence="1">The sequence shown here is derived from an EMBL/GenBank/DDBJ whole genome shotgun (WGS) entry which is preliminary data.</text>
</comment>
<dbReference type="EMBL" id="SJPR01000002">
    <property type="protein sequence ID" value="TWT98116.1"/>
    <property type="molecule type" value="Genomic_DNA"/>
</dbReference>
<protein>
    <submittedName>
        <fullName evidence="1">Uncharacterized protein</fullName>
    </submittedName>
</protein>
<sequence length="118" mass="13998">MLKRLLKRWADWTGDKRLTDTIRAELRRLGYAVNAAQVRRVHLAAVERPGWVQIYCFTVETRTNEENPHTRRDVVLHGVSRDDGRKSRTEMLLTEDEACWRQQLDSWSDGLILRPQRR</sequence>
<gene>
    <name evidence="1" type="ORF">Pla108_22730</name>
</gene>
<dbReference type="OrthoDB" id="274356at2"/>
<dbReference type="AlphaFoldDB" id="A0A5C6AFB4"/>